<evidence type="ECO:0000313" key="4">
    <source>
        <dbReference type="Proteomes" id="UP001595696"/>
    </source>
</evidence>
<feature type="domain" description="HTH OST-type" evidence="2">
    <location>
        <begin position="163"/>
        <end position="240"/>
    </location>
</feature>
<organism evidence="3 4">
    <name type="scientific">Nocardia jiangsuensis</name>
    <dbReference type="NCBI Taxonomy" id="1691563"/>
    <lineage>
        <taxon>Bacteria</taxon>
        <taxon>Bacillati</taxon>
        <taxon>Actinomycetota</taxon>
        <taxon>Actinomycetes</taxon>
        <taxon>Mycobacteriales</taxon>
        <taxon>Nocardiaceae</taxon>
        <taxon>Nocardia</taxon>
    </lineage>
</organism>
<dbReference type="PROSITE" id="PS51644">
    <property type="entry name" value="HTH_OST"/>
    <property type="match status" value="1"/>
</dbReference>
<dbReference type="RefSeq" id="WP_378611419.1">
    <property type="nucleotide sequence ID" value="NZ_JBHSAX010000006.1"/>
</dbReference>
<dbReference type="Pfam" id="PF12872">
    <property type="entry name" value="OST-HTH"/>
    <property type="match status" value="1"/>
</dbReference>
<reference evidence="4" key="1">
    <citation type="journal article" date="2019" name="Int. J. Syst. Evol. Microbiol.">
        <title>The Global Catalogue of Microorganisms (GCM) 10K type strain sequencing project: providing services to taxonomists for standard genome sequencing and annotation.</title>
        <authorList>
            <consortium name="The Broad Institute Genomics Platform"/>
            <consortium name="The Broad Institute Genome Sequencing Center for Infectious Disease"/>
            <person name="Wu L."/>
            <person name="Ma J."/>
        </authorList>
    </citation>
    <scope>NUCLEOTIDE SEQUENCE [LARGE SCALE GENOMIC DNA]</scope>
    <source>
        <strain evidence="4">CGMCC 4.7330</strain>
    </source>
</reference>
<keyword evidence="4" id="KW-1185">Reference proteome</keyword>
<sequence length="438" mass="47630">MGESSLRLAVLIDADNASPVIAEPLLAEIAKYGTAHVKRAYGDWTSTNLSGWKSHLLRLSIQPVQQFGWTTGRNATDAALIIDAMDLLYSGRFDGFCLVSSDSDFTRLAARLRESGLTVFGMGERKTPRAFVAACDRFVYVENLTPTSESAHSASKHRTATTAGSGLAGLIKVAVEASSDEDGWSHLGAVGNYLSKKQPDFDTRTYGYTKLKVLVESLGAFEISLRRPSPGKPTVAYVRCRDHTDFTGLKVTGEHAEPASGHVLVVHAAGQPIQVRIPHDQHYRESVLRCIYAAWRGGEASTISALEAVIDRAAPDMEKSTRNILVNSLIYDDSPALRILDPHVAPRAERRIGLFAGTPEEQWIQRGHVAWLAFILYRLPLASGFTPQLLDTLFDNPEQGRSLLAEAQTAVATRKHPAEAGASEEERPKGPADGSCLV</sequence>
<dbReference type="PANTHER" id="PTHR35811:SF1">
    <property type="entry name" value="HTH OST-TYPE DOMAIN-CONTAINING PROTEIN"/>
    <property type="match status" value="1"/>
</dbReference>
<dbReference type="Pfam" id="PF01936">
    <property type="entry name" value="NYN"/>
    <property type="match status" value="1"/>
</dbReference>
<dbReference type="InterPro" id="IPR021139">
    <property type="entry name" value="NYN"/>
</dbReference>
<dbReference type="CDD" id="cd11297">
    <property type="entry name" value="PIN_LabA-like_N_1"/>
    <property type="match status" value="1"/>
</dbReference>
<dbReference type="PANTHER" id="PTHR35811">
    <property type="entry name" value="SLR1870 PROTEIN"/>
    <property type="match status" value="1"/>
</dbReference>
<evidence type="ECO:0000313" key="3">
    <source>
        <dbReference type="EMBL" id="MFC3961662.1"/>
    </source>
</evidence>
<dbReference type="InterPro" id="IPR025605">
    <property type="entry name" value="OST-HTH/LOTUS_dom"/>
</dbReference>
<gene>
    <name evidence="3" type="ORF">ACFO0B_06640</name>
</gene>
<evidence type="ECO:0000259" key="2">
    <source>
        <dbReference type="PROSITE" id="PS51644"/>
    </source>
</evidence>
<dbReference type="Gene3D" id="3.30.420.610">
    <property type="entry name" value="LOTUS domain-like"/>
    <property type="match status" value="1"/>
</dbReference>
<dbReference type="Gene3D" id="3.40.50.1010">
    <property type="entry name" value="5'-nuclease"/>
    <property type="match status" value="1"/>
</dbReference>
<feature type="region of interest" description="Disordered" evidence="1">
    <location>
        <begin position="409"/>
        <end position="438"/>
    </location>
</feature>
<accession>A0ABV8DNK3</accession>
<protein>
    <submittedName>
        <fullName evidence="3">NYN domain-containing protein</fullName>
    </submittedName>
</protein>
<dbReference type="CDD" id="cd10146">
    <property type="entry name" value="LabA_like_C"/>
    <property type="match status" value="1"/>
</dbReference>
<dbReference type="Proteomes" id="UP001595696">
    <property type="component" value="Unassembled WGS sequence"/>
</dbReference>
<name>A0ABV8DNK3_9NOCA</name>
<evidence type="ECO:0000256" key="1">
    <source>
        <dbReference type="SAM" id="MobiDB-lite"/>
    </source>
</evidence>
<dbReference type="EMBL" id="JBHSAX010000006">
    <property type="protein sequence ID" value="MFC3961662.1"/>
    <property type="molecule type" value="Genomic_DNA"/>
</dbReference>
<comment type="caution">
    <text evidence="3">The sequence shown here is derived from an EMBL/GenBank/DDBJ whole genome shotgun (WGS) entry which is preliminary data.</text>
</comment>
<proteinExistence type="predicted"/>
<dbReference type="InterPro" id="IPR041966">
    <property type="entry name" value="LOTUS-like"/>
</dbReference>